<dbReference type="AlphaFoldDB" id="A0A1N7IUT7"/>
<evidence type="ECO:0000313" key="3">
    <source>
        <dbReference type="Proteomes" id="UP000185999"/>
    </source>
</evidence>
<keyword evidence="3" id="KW-1185">Reference proteome</keyword>
<organism evidence="2 3">
    <name type="scientific">Neptunomonas antarctica</name>
    <dbReference type="NCBI Taxonomy" id="619304"/>
    <lineage>
        <taxon>Bacteria</taxon>
        <taxon>Pseudomonadati</taxon>
        <taxon>Pseudomonadota</taxon>
        <taxon>Gammaproteobacteria</taxon>
        <taxon>Oceanospirillales</taxon>
        <taxon>Oceanospirillaceae</taxon>
        <taxon>Neptunomonas</taxon>
    </lineage>
</organism>
<accession>A0A1N7IUT7</accession>
<evidence type="ECO:0000256" key="1">
    <source>
        <dbReference type="SAM" id="Phobius"/>
    </source>
</evidence>
<dbReference type="STRING" id="619304.SAMN05421760_101156"/>
<name>A0A1N7IUT7_9GAMM</name>
<dbReference type="EMBL" id="FTOE01000001">
    <property type="protein sequence ID" value="SIS40786.1"/>
    <property type="molecule type" value="Genomic_DNA"/>
</dbReference>
<keyword evidence="1" id="KW-1133">Transmembrane helix</keyword>
<keyword evidence="1" id="KW-0812">Transmembrane</keyword>
<sequence>MKDFCQREGVKPDQVILHSDNDSPMKGATMLAAPFSFRIRFFTIVMVIGLLPVEFRDNKFAFGYTGFF</sequence>
<evidence type="ECO:0000313" key="2">
    <source>
        <dbReference type="EMBL" id="SIS40786.1"/>
    </source>
</evidence>
<keyword evidence="1" id="KW-0472">Membrane</keyword>
<dbReference type="Proteomes" id="UP000185999">
    <property type="component" value="Unassembled WGS sequence"/>
</dbReference>
<reference evidence="3" key="1">
    <citation type="submission" date="2017-01" db="EMBL/GenBank/DDBJ databases">
        <authorList>
            <person name="Varghese N."/>
            <person name="Submissions S."/>
        </authorList>
    </citation>
    <scope>NUCLEOTIDE SEQUENCE [LARGE SCALE GENOMIC DNA]</scope>
    <source>
        <strain evidence="3">DSM 22306</strain>
    </source>
</reference>
<protein>
    <submittedName>
        <fullName evidence="2">Uncharacterized protein</fullName>
    </submittedName>
</protein>
<gene>
    <name evidence="2" type="ORF">SAMN05421760_101156</name>
</gene>
<feature type="transmembrane region" description="Helical" evidence="1">
    <location>
        <begin position="35"/>
        <end position="53"/>
    </location>
</feature>
<proteinExistence type="predicted"/>